<feature type="region of interest" description="Disordered" evidence="1">
    <location>
        <begin position="188"/>
        <end position="241"/>
    </location>
</feature>
<dbReference type="Gene3D" id="2.60.120.1440">
    <property type="match status" value="1"/>
</dbReference>
<dbReference type="Pfam" id="PF04773">
    <property type="entry name" value="FecR"/>
    <property type="match status" value="1"/>
</dbReference>
<keyword evidence="4" id="KW-1185">Reference proteome</keyword>
<feature type="domain" description="FecR protein" evidence="2">
    <location>
        <begin position="51"/>
        <end position="150"/>
    </location>
</feature>
<evidence type="ECO:0000256" key="1">
    <source>
        <dbReference type="SAM" id="MobiDB-lite"/>
    </source>
</evidence>
<comment type="caution">
    <text evidence="3">The sequence shown here is derived from an EMBL/GenBank/DDBJ whole genome shotgun (WGS) entry which is preliminary data.</text>
</comment>
<evidence type="ECO:0000313" key="3">
    <source>
        <dbReference type="EMBL" id="MBZ7987820.1"/>
    </source>
</evidence>
<dbReference type="InterPro" id="IPR006860">
    <property type="entry name" value="FecR"/>
</dbReference>
<accession>A0ABS7WSS0</accession>
<feature type="compositionally biased region" description="Polar residues" evidence="1">
    <location>
        <begin position="232"/>
        <end position="241"/>
    </location>
</feature>
<dbReference type="EMBL" id="JACGBB010000016">
    <property type="protein sequence ID" value="MBZ7987820.1"/>
    <property type="molecule type" value="Genomic_DNA"/>
</dbReference>
<proteinExistence type="predicted"/>
<name>A0ABS7WSS0_9BACT</name>
<dbReference type="Proteomes" id="UP000786183">
    <property type="component" value="Unassembled WGS sequence"/>
</dbReference>
<evidence type="ECO:0000313" key="4">
    <source>
        <dbReference type="Proteomes" id="UP000786183"/>
    </source>
</evidence>
<gene>
    <name evidence="3" type="ORF">AVCANL283_06885</name>
</gene>
<dbReference type="RefSeq" id="WP_224325466.1">
    <property type="nucleotide sequence ID" value="NZ_JACGBB010000016.1"/>
</dbReference>
<feature type="compositionally biased region" description="Basic and acidic residues" evidence="1">
    <location>
        <begin position="188"/>
        <end position="231"/>
    </location>
</feature>
<reference evidence="3 4" key="1">
    <citation type="submission" date="2020-07" db="EMBL/GenBank/DDBJ databases">
        <title>Transfer of Campylobacter canadensis to the novel genus Avispirillum gen. nov., that also includes two novel species recovered from migratory waterfowl: Avispirillum anseris sp. nov. and Avispirillum brantae sp. nov.</title>
        <authorList>
            <person name="Miller W.G."/>
            <person name="Chapman M.H."/>
            <person name="Yee E."/>
            <person name="Inglis G.D."/>
        </authorList>
    </citation>
    <scope>NUCLEOTIDE SEQUENCE [LARGE SCALE GENOMIC DNA]</scope>
    <source>
        <strain evidence="3 4">L283</strain>
    </source>
</reference>
<protein>
    <submittedName>
        <fullName evidence="3">FecR domain-containing protein</fullName>
    </submittedName>
</protein>
<organism evidence="3 4">
    <name type="scientific">Campylobacter canadensis</name>
    <dbReference type="NCBI Taxonomy" id="449520"/>
    <lineage>
        <taxon>Bacteria</taxon>
        <taxon>Pseudomonadati</taxon>
        <taxon>Campylobacterota</taxon>
        <taxon>Epsilonproteobacteria</taxon>
        <taxon>Campylobacterales</taxon>
        <taxon>Campylobacteraceae</taxon>
        <taxon>Campylobacter</taxon>
    </lineage>
</organism>
<sequence length="906" mass="103408">MKRLLLLVFFVISAFANVGKVIAIKGDASANSANGVKRILQINSEIFENDIIITGKNAKLQIVFIDNTVTTIGKNTTLNVKEYYIDGKNSKVELEVNQGSFKVITGQISKLARENFKLRAKTATIGIRGTVFVGEVSDKLNKVACLKGAIDVKIGNVSNRINAGKQISYTNKYISKIENVKLDEFSEFKSETQSKTEQVKAKENTKDKENDTKQNNENNDTVKENNIEAKESTNNQTTQEIMDNTNYKENNDTLQAKDGVININANQTNNNNINNIPNSDNKNTIKTDVLENKQSENIDNIHDKISNVAINDDSIKEDALTKPYIPSTPKPVVPKPQAPKEKLKDNNYYSNNLAVLNLNLEKNPIVSIFNNYKKLIIDFKNNTLTEEAIINENGKEKIASYKYAIGNFAFNETNKNYVIDASSLVDNSTHTNNANNKITISINADKNNFTLKADNLTLFTELNGKNIDFKSNSSSNFQKINDNYDKKTDKFNKGKFYYVNDVNNATSGFNVNLEKDTFTYFNGSLILDYSNKGYLKKYLFQKNGYMKNPIAINEYMPVNITKSKDADGNNVFFLVEDYYLKDGINNNIIITFNENSANVQGNLQHALYYLNGRDILVDNKNGDKFTSFLQNYGYNAEKSFEKAKANLIDKINANSKLKASYYKSEHGVLKIDPSTYKFTYYTIDASKEYVVSYSYYTTLNAKDNYKDINIVIYNFGKITDNNQQNNEYVHNAIRADDSTALFNLENEKYKDNKLVISDEKEFNKIAESFERKHYEQLKNLIELSSNDGGYVKLEANKDAFYMKAPSKNDVNKNLELNIKRQNNTIYRNAKYDKLSIKDSINLDKQFKNNIDITDKKFEYKYKDKDISFEVENINKSFNNYNVDASVNFGNTKVENNDKNYQLYYKK</sequence>
<dbReference type="PANTHER" id="PTHR38731">
    <property type="entry name" value="LIPL45-RELATED LIPOPROTEIN-RELATED"/>
    <property type="match status" value="1"/>
</dbReference>
<evidence type="ECO:0000259" key="2">
    <source>
        <dbReference type="Pfam" id="PF04773"/>
    </source>
</evidence>
<dbReference type="PANTHER" id="PTHR38731:SF1">
    <property type="entry name" value="FECR PROTEIN DOMAIN-CONTAINING PROTEIN"/>
    <property type="match status" value="1"/>
</dbReference>